<evidence type="ECO:0000256" key="1">
    <source>
        <dbReference type="ARBA" id="ARBA00022448"/>
    </source>
</evidence>
<keyword evidence="3" id="KW-0547">Nucleotide-binding</keyword>
<dbReference type="Proteomes" id="UP000299084">
    <property type="component" value="Unassembled WGS sequence"/>
</dbReference>
<evidence type="ECO:0000313" key="3">
    <source>
        <dbReference type="EMBL" id="KAB1252031.1"/>
    </source>
</evidence>
<dbReference type="GO" id="GO:0005524">
    <property type="term" value="F:ATP binding"/>
    <property type="evidence" value="ECO:0007669"/>
    <property type="project" value="UniProtKB-KW"/>
</dbReference>
<organism evidence="3 4">
    <name type="scientific">Camelus dromedarius</name>
    <name type="common">Dromedary</name>
    <name type="synonym">Arabian camel</name>
    <dbReference type="NCBI Taxonomy" id="9838"/>
    <lineage>
        <taxon>Eukaryota</taxon>
        <taxon>Metazoa</taxon>
        <taxon>Chordata</taxon>
        <taxon>Craniata</taxon>
        <taxon>Vertebrata</taxon>
        <taxon>Euteleostomi</taxon>
        <taxon>Mammalia</taxon>
        <taxon>Eutheria</taxon>
        <taxon>Laurasiatheria</taxon>
        <taxon>Artiodactyla</taxon>
        <taxon>Tylopoda</taxon>
        <taxon>Camelidae</taxon>
        <taxon>Camelus</taxon>
    </lineage>
</organism>
<keyword evidence="3" id="KW-0067">ATP-binding</keyword>
<sequence length="345" mass="37886">MIPDHQVMMMSVLGIPSRTEQNDMRYQGGTTVQAKCLLGGPASHQKPLPDLCPLLFQLKGLSHQKCPEEVERMLHVVSLEDKRDSRSRFLSGSMRHKLSIGIALIARPPTLGVDAISRRAIWALLQGYKGSGAWDPGQGPHRQQTNMLSSRVQKYCLLAPIWPGLAAGLPAMAQAPQPWMPWIGSLVDGTAASSAYSPAVWAWNTALPSSQGCSSALQVLMLDEPTLGMDAISRRAFWALLQQHKTDCTILLTTHFMDKADLLGDRITIMAKGELQCCGPLLFLKQKNVGRGLFHVGSALLCPLLTFLKGPEIRQGEAFSRCPVLLPLDRDPRPQAEGVVRMRKE</sequence>
<keyword evidence="2" id="KW-0677">Repeat</keyword>
<dbReference type="GO" id="GO:0140359">
    <property type="term" value="F:ABC-type transporter activity"/>
    <property type="evidence" value="ECO:0007669"/>
    <property type="project" value="InterPro"/>
</dbReference>
<name>A0A5N4BZI3_CAMDR</name>
<evidence type="ECO:0000256" key="2">
    <source>
        <dbReference type="ARBA" id="ARBA00022737"/>
    </source>
</evidence>
<proteinExistence type="predicted"/>
<dbReference type="GO" id="GO:0005319">
    <property type="term" value="F:lipid transporter activity"/>
    <property type="evidence" value="ECO:0007669"/>
    <property type="project" value="TreeGrafter"/>
</dbReference>
<reference evidence="3 4" key="1">
    <citation type="journal article" date="2019" name="Mol. Ecol. Resour.">
        <title>Improving Illumina assemblies with Hi-C and long reads: an example with the North African dromedary.</title>
        <authorList>
            <person name="Elbers J.P."/>
            <person name="Rogers M.F."/>
            <person name="Perelman P.L."/>
            <person name="Proskuryakova A.A."/>
            <person name="Serdyukova N.A."/>
            <person name="Johnson W.E."/>
            <person name="Horin P."/>
            <person name="Corander J."/>
            <person name="Murphy D."/>
            <person name="Burger P.A."/>
        </authorList>
    </citation>
    <scope>NUCLEOTIDE SEQUENCE [LARGE SCALE GENOMIC DNA]</scope>
    <source>
        <strain evidence="3">Drom800</strain>
        <tissue evidence="3">Blood</tissue>
    </source>
</reference>
<gene>
    <name evidence="3" type="ORF">Cadr_000030809</name>
</gene>
<dbReference type="EMBL" id="JWIN03000071">
    <property type="protein sequence ID" value="KAB1252031.1"/>
    <property type="molecule type" value="Genomic_DNA"/>
</dbReference>
<dbReference type="PANTHER" id="PTHR19229:SF36">
    <property type="entry name" value="ATP-BINDING CASSETTE SUB-FAMILY A MEMBER 2"/>
    <property type="match status" value="1"/>
</dbReference>
<dbReference type="Gene3D" id="3.40.50.300">
    <property type="entry name" value="P-loop containing nucleotide triphosphate hydrolases"/>
    <property type="match status" value="2"/>
</dbReference>
<comment type="caution">
    <text evidence="3">The sequence shown here is derived from an EMBL/GenBank/DDBJ whole genome shotgun (WGS) entry which is preliminary data.</text>
</comment>
<accession>A0A5N4BZI3</accession>
<evidence type="ECO:0000313" key="4">
    <source>
        <dbReference type="Proteomes" id="UP000299084"/>
    </source>
</evidence>
<dbReference type="SUPFAM" id="SSF52540">
    <property type="entry name" value="P-loop containing nucleoside triphosphate hydrolases"/>
    <property type="match status" value="2"/>
</dbReference>
<dbReference type="InterPro" id="IPR027417">
    <property type="entry name" value="P-loop_NTPase"/>
</dbReference>
<protein>
    <submittedName>
        <fullName evidence="3">ATP-binding cassette sub-family A member 3</fullName>
    </submittedName>
</protein>
<dbReference type="GO" id="GO:0016020">
    <property type="term" value="C:membrane"/>
    <property type="evidence" value="ECO:0007669"/>
    <property type="project" value="InterPro"/>
</dbReference>
<dbReference type="PANTHER" id="PTHR19229">
    <property type="entry name" value="ATP-BINDING CASSETTE TRANSPORTER SUBFAMILY A ABCA"/>
    <property type="match status" value="1"/>
</dbReference>
<keyword evidence="4" id="KW-1185">Reference proteome</keyword>
<dbReference type="AlphaFoldDB" id="A0A5N4BZI3"/>
<dbReference type="InterPro" id="IPR026082">
    <property type="entry name" value="ABCA"/>
</dbReference>
<keyword evidence="1" id="KW-0813">Transport</keyword>